<keyword evidence="1" id="KW-0812">Transmembrane</keyword>
<gene>
    <name evidence="3" type="primary">LOC113216084</name>
</gene>
<sequence length="222" mass="24872">MVDSTDMVSMDEKVHVNIKTENNQVSSKHDRPEEIEATFDRSVVDLLKKCYVRGRRWGNRTINNLPELLSELRVQDLLKEIKTLISNHPMAAAIVTMIAIACGIPIFIFVAFAVITIFFTICGFLVVEGAILAAGSFTLLLCLASMAVAFITMGFFGGLLYITYKQIDRMLNKNVVSEESLQQFEAHLPQILASLKSLPHINQQRGRTSHSNNGHTHVHNFK</sequence>
<dbReference type="Proteomes" id="UP000504606">
    <property type="component" value="Unplaced"/>
</dbReference>
<dbReference type="RefSeq" id="XP_026291580.1">
    <property type="nucleotide sequence ID" value="XM_026435795.2"/>
</dbReference>
<name>A0A6J1TIN4_FRAOC</name>
<dbReference type="Pfam" id="PF16015">
    <property type="entry name" value="Promethin"/>
    <property type="match status" value="1"/>
</dbReference>
<evidence type="ECO:0000313" key="2">
    <source>
        <dbReference type="Proteomes" id="UP000504606"/>
    </source>
</evidence>
<dbReference type="GeneID" id="113216084"/>
<keyword evidence="2" id="KW-1185">Reference proteome</keyword>
<accession>A0A6J1TIN4</accession>
<feature type="transmembrane region" description="Helical" evidence="1">
    <location>
        <begin position="131"/>
        <end position="164"/>
    </location>
</feature>
<proteinExistence type="predicted"/>
<dbReference type="AlphaFoldDB" id="A0A6J1TIN4"/>
<organism evidence="2 3">
    <name type="scientific">Frankliniella occidentalis</name>
    <name type="common">Western flower thrips</name>
    <name type="synonym">Euthrips occidentalis</name>
    <dbReference type="NCBI Taxonomy" id="133901"/>
    <lineage>
        <taxon>Eukaryota</taxon>
        <taxon>Metazoa</taxon>
        <taxon>Ecdysozoa</taxon>
        <taxon>Arthropoda</taxon>
        <taxon>Hexapoda</taxon>
        <taxon>Insecta</taxon>
        <taxon>Pterygota</taxon>
        <taxon>Neoptera</taxon>
        <taxon>Paraneoptera</taxon>
        <taxon>Thysanoptera</taxon>
        <taxon>Terebrantia</taxon>
        <taxon>Thripoidea</taxon>
        <taxon>Thripidae</taxon>
        <taxon>Frankliniella</taxon>
    </lineage>
</organism>
<evidence type="ECO:0000256" key="1">
    <source>
        <dbReference type="SAM" id="Phobius"/>
    </source>
</evidence>
<keyword evidence="1" id="KW-0472">Membrane</keyword>
<feature type="transmembrane region" description="Helical" evidence="1">
    <location>
        <begin position="91"/>
        <end position="119"/>
    </location>
</feature>
<evidence type="ECO:0000313" key="3">
    <source>
        <dbReference type="RefSeq" id="XP_026291580.1"/>
    </source>
</evidence>
<dbReference type="KEGG" id="foc:113216084"/>
<protein>
    <submittedName>
        <fullName evidence="3">Uncharacterized protein LOC113216084</fullName>
    </submittedName>
</protein>
<keyword evidence="1" id="KW-1133">Transmembrane helix</keyword>
<reference evidence="3" key="1">
    <citation type="submission" date="2025-08" db="UniProtKB">
        <authorList>
            <consortium name="RefSeq"/>
        </authorList>
    </citation>
    <scope>IDENTIFICATION</scope>
    <source>
        <tissue evidence="3">Whole organism</tissue>
    </source>
</reference>
<dbReference type="OrthoDB" id="8196547at2759"/>